<dbReference type="GO" id="GO:0015833">
    <property type="term" value="P:peptide transport"/>
    <property type="evidence" value="ECO:0007669"/>
    <property type="project" value="TreeGrafter"/>
</dbReference>
<evidence type="ECO:0000256" key="1">
    <source>
        <dbReference type="ARBA" id="ARBA00005695"/>
    </source>
</evidence>
<dbReference type="GO" id="GO:1904680">
    <property type="term" value="F:peptide transmembrane transporter activity"/>
    <property type="evidence" value="ECO:0007669"/>
    <property type="project" value="TreeGrafter"/>
</dbReference>
<dbReference type="GO" id="GO:0042597">
    <property type="term" value="C:periplasmic space"/>
    <property type="evidence" value="ECO:0007669"/>
    <property type="project" value="UniProtKB-ARBA"/>
</dbReference>
<dbReference type="InterPro" id="IPR030678">
    <property type="entry name" value="Peptide/Ni-bd"/>
</dbReference>
<dbReference type="PIRSF" id="PIRSF002741">
    <property type="entry name" value="MppA"/>
    <property type="match status" value="1"/>
</dbReference>
<evidence type="ECO:0000256" key="2">
    <source>
        <dbReference type="ARBA" id="ARBA00022448"/>
    </source>
</evidence>
<dbReference type="SUPFAM" id="SSF53850">
    <property type="entry name" value="Periplasmic binding protein-like II"/>
    <property type="match status" value="1"/>
</dbReference>
<evidence type="ECO:0000256" key="3">
    <source>
        <dbReference type="ARBA" id="ARBA00022729"/>
    </source>
</evidence>
<dbReference type="RefSeq" id="WP_115271343.1">
    <property type="nucleotide sequence ID" value="NZ_UGGU01000003.1"/>
</dbReference>
<dbReference type="Gene3D" id="3.90.76.10">
    <property type="entry name" value="Dipeptide-binding Protein, Domain 1"/>
    <property type="match status" value="1"/>
</dbReference>
<dbReference type="InterPro" id="IPR039424">
    <property type="entry name" value="SBP_5"/>
</dbReference>
<evidence type="ECO:0000259" key="4">
    <source>
        <dbReference type="Pfam" id="PF00496"/>
    </source>
</evidence>
<proteinExistence type="inferred from homology"/>
<dbReference type="InterPro" id="IPR000914">
    <property type="entry name" value="SBP_5_dom"/>
</dbReference>
<dbReference type="Gene3D" id="3.40.190.10">
    <property type="entry name" value="Periplasmic binding protein-like II"/>
    <property type="match status" value="1"/>
</dbReference>
<dbReference type="Gene3D" id="3.10.105.10">
    <property type="entry name" value="Dipeptide-binding Protein, Domain 3"/>
    <property type="match status" value="1"/>
</dbReference>
<organism evidence="5 6">
    <name type="scientific">Fusobacterium necrogenes</name>
    <dbReference type="NCBI Taxonomy" id="858"/>
    <lineage>
        <taxon>Bacteria</taxon>
        <taxon>Fusobacteriati</taxon>
        <taxon>Fusobacteriota</taxon>
        <taxon>Fusobacteriia</taxon>
        <taxon>Fusobacteriales</taxon>
        <taxon>Fusobacteriaceae</taxon>
        <taxon>Fusobacterium</taxon>
    </lineage>
</organism>
<sequence>MKKIKVLGKFVVVSLLGILLLSCGTEQSKNVKEIKTTMSMDIDSLNPYKIVSSGTEEIMLNVYEGLFMPSVDGELIPTIAENYRISEDGKRYIFKIRKGIKFHNGNPLDVKDVEFSLNRMSGRDGSPTVSALFNEIEDIRIISEDEIEIKLIKADSAFIYALTKAIVPDENAENLDENPIGTGPFKVSRYDREQQVVLEKFDDYWGVKANIDKVTILIVPNAETAFLKLLSGEINMLSRIDSKRINELENFKNVSAPQNTVQIFALNNNVKPFDDIRVRKALNMALNKDEIISAVVGGNGIKLETNMSPVMKKYCIENIGEKQDIDGARKLLKESGNLNLSFTIRVPSNYPLHVNTAQIIAEQLKKIDVDVKIETIEWTTWLSEVYSGRKYEATIVGLSGKLDPYSILRRYTSNYKNNFFNFVDREYDLLIEEAKQTTQDEIIVENYKKAQEILREKQAAIYIMDPELITSFDKKISGFEYYPLPYINFAKIKIGE</sequence>
<dbReference type="AlphaFoldDB" id="A0A377H0H4"/>
<dbReference type="PANTHER" id="PTHR30290">
    <property type="entry name" value="PERIPLASMIC BINDING COMPONENT OF ABC TRANSPORTER"/>
    <property type="match status" value="1"/>
</dbReference>
<evidence type="ECO:0000313" key="5">
    <source>
        <dbReference type="EMBL" id="STO32324.1"/>
    </source>
</evidence>
<dbReference type="PROSITE" id="PS51257">
    <property type="entry name" value="PROKAR_LIPOPROTEIN"/>
    <property type="match status" value="1"/>
</dbReference>
<dbReference type="Proteomes" id="UP000255328">
    <property type="component" value="Unassembled WGS sequence"/>
</dbReference>
<dbReference type="OrthoDB" id="9796817at2"/>
<keyword evidence="3" id="KW-0732">Signal</keyword>
<evidence type="ECO:0000313" key="6">
    <source>
        <dbReference type="Proteomes" id="UP000255328"/>
    </source>
</evidence>
<accession>A0A377H0H4</accession>
<dbReference type="PANTHER" id="PTHR30290:SF9">
    <property type="entry name" value="OLIGOPEPTIDE-BINDING PROTEIN APPA"/>
    <property type="match status" value="1"/>
</dbReference>
<dbReference type="GO" id="GO:0043190">
    <property type="term" value="C:ATP-binding cassette (ABC) transporter complex"/>
    <property type="evidence" value="ECO:0007669"/>
    <property type="project" value="InterPro"/>
</dbReference>
<reference evidence="5 6" key="1">
    <citation type="submission" date="2018-06" db="EMBL/GenBank/DDBJ databases">
        <authorList>
            <consortium name="Pathogen Informatics"/>
            <person name="Doyle S."/>
        </authorList>
    </citation>
    <scope>NUCLEOTIDE SEQUENCE [LARGE SCALE GENOMIC DNA]</scope>
    <source>
        <strain evidence="5 6">NCTC10723</strain>
    </source>
</reference>
<dbReference type="Pfam" id="PF00496">
    <property type="entry name" value="SBP_bac_5"/>
    <property type="match status" value="1"/>
</dbReference>
<keyword evidence="2" id="KW-0813">Transport</keyword>
<comment type="similarity">
    <text evidence="1">Belongs to the bacterial solute-binding protein 5 family.</text>
</comment>
<name>A0A377H0H4_9FUSO</name>
<feature type="domain" description="Solute-binding protein family 5" evidence="4">
    <location>
        <begin position="74"/>
        <end position="418"/>
    </location>
</feature>
<dbReference type="EMBL" id="UGGU01000003">
    <property type="protein sequence ID" value="STO32324.1"/>
    <property type="molecule type" value="Genomic_DNA"/>
</dbReference>
<keyword evidence="6" id="KW-1185">Reference proteome</keyword>
<protein>
    <submittedName>
        <fullName evidence="5">Dipeptide-binding protein</fullName>
    </submittedName>
</protein>
<gene>
    <name evidence="5" type="primary">dppA_3</name>
    <name evidence="5" type="ORF">NCTC10723_01829</name>
</gene>